<dbReference type="Gene3D" id="1.10.3080.10">
    <property type="entry name" value="Clc chloride channel"/>
    <property type="match status" value="1"/>
</dbReference>
<reference evidence="12" key="1">
    <citation type="journal article" date="2018" name="Mol. Biol. Evol.">
        <title>Broad Genomic Sampling Reveals a Smut Pathogenic Ancestry of the Fungal Clade Ustilaginomycotina.</title>
        <authorList>
            <person name="Kijpornyongpan T."/>
            <person name="Mondo S.J."/>
            <person name="Barry K."/>
            <person name="Sandor L."/>
            <person name="Lee J."/>
            <person name="Lipzen A."/>
            <person name="Pangilinan J."/>
            <person name="LaButti K."/>
            <person name="Hainaut M."/>
            <person name="Henrissat B."/>
            <person name="Grigoriev I.V."/>
            <person name="Spatafora J.W."/>
            <person name="Aime M.C."/>
        </authorList>
    </citation>
    <scope>NUCLEOTIDE SEQUENCE [LARGE SCALE GENOMIC DNA]</scope>
    <source>
        <strain evidence="12">MCA 4198</strain>
    </source>
</reference>
<evidence type="ECO:0000256" key="9">
    <source>
        <dbReference type="RuleBase" id="RU361221"/>
    </source>
</evidence>
<keyword evidence="5 9" id="KW-0406">Ion transport</keyword>
<dbReference type="Pfam" id="PF00654">
    <property type="entry name" value="Voltage_CLC"/>
    <property type="match status" value="1"/>
</dbReference>
<dbReference type="Gene3D" id="3.10.580.20">
    <property type="match status" value="1"/>
</dbReference>
<evidence type="ECO:0000256" key="3">
    <source>
        <dbReference type="ARBA" id="ARBA00022692"/>
    </source>
</evidence>
<dbReference type="FunCoup" id="A0A316YR32">
    <property type="interactions" value="202"/>
</dbReference>
<feature type="transmembrane region" description="Helical" evidence="9">
    <location>
        <begin position="342"/>
        <end position="362"/>
    </location>
</feature>
<feature type="region of interest" description="Disordered" evidence="10">
    <location>
        <begin position="1005"/>
        <end position="1060"/>
    </location>
</feature>
<dbReference type="GO" id="GO:0006878">
    <property type="term" value="P:intracellular copper ion homeostasis"/>
    <property type="evidence" value="ECO:0007669"/>
    <property type="project" value="TreeGrafter"/>
</dbReference>
<feature type="region of interest" description="Disordered" evidence="10">
    <location>
        <begin position="1"/>
        <end position="54"/>
    </location>
</feature>
<dbReference type="PANTHER" id="PTHR45711">
    <property type="entry name" value="CHLORIDE CHANNEL PROTEIN"/>
    <property type="match status" value="1"/>
</dbReference>
<dbReference type="InterPro" id="IPR014743">
    <property type="entry name" value="Cl-channel_core"/>
</dbReference>
<evidence type="ECO:0000313" key="12">
    <source>
        <dbReference type="EMBL" id="PWN92010.1"/>
    </source>
</evidence>
<feature type="transmembrane region" description="Helical" evidence="9">
    <location>
        <begin position="578"/>
        <end position="597"/>
    </location>
</feature>
<dbReference type="Gene3D" id="3.90.1280.20">
    <property type="match status" value="1"/>
</dbReference>
<feature type="transmembrane region" description="Helical" evidence="9">
    <location>
        <begin position="156"/>
        <end position="184"/>
    </location>
</feature>
<keyword evidence="6 9" id="KW-0472">Membrane</keyword>
<feature type="domain" description="CBS" evidence="11">
    <location>
        <begin position="899"/>
        <end position="956"/>
    </location>
</feature>
<dbReference type="GO" id="GO:0005247">
    <property type="term" value="F:voltage-gated chloride channel activity"/>
    <property type="evidence" value="ECO:0007669"/>
    <property type="project" value="TreeGrafter"/>
</dbReference>
<evidence type="ECO:0000256" key="8">
    <source>
        <dbReference type="PROSITE-ProRule" id="PRU00703"/>
    </source>
</evidence>
<accession>A0A316YR32</accession>
<dbReference type="EMBL" id="KZ819635">
    <property type="protein sequence ID" value="PWN92010.1"/>
    <property type="molecule type" value="Genomic_DNA"/>
</dbReference>
<dbReference type="InParanoid" id="A0A316YR32"/>
<dbReference type="Pfam" id="PF00571">
    <property type="entry name" value="CBS"/>
    <property type="match status" value="1"/>
</dbReference>
<dbReference type="SUPFAM" id="SSF81340">
    <property type="entry name" value="Clc chloride channel"/>
    <property type="match status" value="1"/>
</dbReference>
<dbReference type="RefSeq" id="XP_025379208.1">
    <property type="nucleotide sequence ID" value="XM_025518774.1"/>
</dbReference>
<feature type="transmembrane region" description="Helical" evidence="9">
    <location>
        <begin position="520"/>
        <end position="541"/>
    </location>
</feature>
<dbReference type="InterPro" id="IPR001807">
    <property type="entry name" value="ClC"/>
</dbReference>
<feature type="compositionally biased region" description="Low complexity" evidence="10">
    <location>
        <begin position="19"/>
        <end position="40"/>
    </location>
</feature>
<dbReference type="SUPFAM" id="SSF54631">
    <property type="entry name" value="CBS-domain pair"/>
    <property type="match status" value="1"/>
</dbReference>
<dbReference type="Proteomes" id="UP000245768">
    <property type="component" value="Unassembled WGS sequence"/>
</dbReference>
<keyword evidence="3 9" id="KW-0812">Transmembrane</keyword>
<feature type="transmembrane region" description="Helical" evidence="9">
    <location>
        <begin position="309"/>
        <end position="330"/>
    </location>
</feature>
<sequence length="1060" mass="114322">MEPASTSQQQPESTLGQGPSAPRRASHASATGGEGATSSGHSRRNSLLPASQANDFDEEALDEIRRYESFSTVDWIADSARERGRAAREARKRQAMYSASSNAHLATNGGPSSSSYARSFIDPAWGKAHFSPEDRPPRWWPVSNPWGRRAWWVWRFICGAAGAVTDSGVVVLVGLLIGVNMAIISLATEWASDLKQGYCSSGWWLNRKFCCGEFMDAAGPGGAALPPPAVKAAQAAATTMASAAPTVTNVVNTTSTAAVSMLASRASALANAALLLSRADASPGSSPSTTPADVCEDWVAWSSWTFPSWITYILFAAVFSSLCAHMVRHFAPYAAGSGISEIKCILAGFIINGFLGAWTLAIKSLALPLAIASGLSVGKEGPAVHIACCIGNLVAQAFRSFNRSQARMRELLTAASAAGVAVAFGSPIGGVLFSLEEMAYNFPATTMWRSFLCALAATVALSFMNPFQTGKLVLFQVSYDRDWHYFEIIFYIVIGIFGGLYGALVIKYNLQVQKFRRENLAAHGVSEACVLAVLTAFIGYWNMFLRIDMTESLEILFRECEGGGDYDNLCQSWAQWRMVNSLLLATVLRIALVIISYGCKVPAGIFVPSMAIGATFGRMIGIIVKSLHNSFPHSSFFSACQPDVPCITPGTYAFLGAAAALAGVTRITVAVVVIMFELTGALTYILPTMLVVMITKGVGDWYGKGGIAEQTIRFQGFPFLDKDDHVFNLPVSSVMTRQAVVLYASGMQLKEVEAKLAQGPYKGFPVVRSREDRTLLGYAGKTELRYAIGKARRVRSTLDAEARCQFSIDPTARGAKDPEPLLDTYEDDDYSGRASGRPSVGRRETREEEEAVLIDGDRDEEEEAEGEGVAMTEDGVLGAAGGGIDMEGDVDVLELGGWVEQNPLLVQPSMPLEVVMDLFKKLGPRVILVSQFGLLKGLVTVKDVLKLIAAQERRATASEAAAREMHSARGAGEFGGELEVLLRDALDWARKRFRPLSDRYAPAFARSRRGRPSTTSWARVPDEEPSRSSSRSEVMGETSHFVVDDDGADDDDDGTVTPRA</sequence>
<evidence type="ECO:0000313" key="13">
    <source>
        <dbReference type="Proteomes" id="UP000245768"/>
    </source>
</evidence>
<keyword evidence="4 9" id="KW-1133">Transmembrane helix</keyword>
<feature type="region of interest" description="Disordered" evidence="10">
    <location>
        <begin position="86"/>
        <end position="112"/>
    </location>
</feature>
<dbReference type="PANTHER" id="PTHR45711:SF9">
    <property type="entry name" value="ANION_PROTON EXCHANGE TRANSPORTER GEF1"/>
    <property type="match status" value="1"/>
</dbReference>
<dbReference type="InterPro" id="IPR046342">
    <property type="entry name" value="CBS_dom_sf"/>
</dbReference>
<gene>
    <name evidence="12" type="ORF">FA10DRAFT_228988</name>
</gene>
<dbReference type="InterPro" id="IPR000644">
    <property type="entry name" value="CBS_dom"/>
</dbReference>
<evidence type="ECO:0000256" key="4">
    <source>
        <dbReference type="ARBA" id="ARBA00022989"/>
    </source>
</evidence>
<feature type="transmembrane region" description="Helical" evidence="9">
    <location>
        <begin position="447"/>
        <end position="467"/>
    </location>
</feature>
<feature type="region of interest" description="Disordered" evidence="10">
    <location>
        <begin position="809"/>
        <end position="868"/>
    </location>
</feature>
<evidence type="ECO:0000256" key="1">
    <source>
        <dbReference type="ARBA" id="ARBA00004141"/>
    </source>
</evidence>
<dbReference type="CDD" id="cd03684">
    <property type="entry name" value="ClC_3_like"/>
    <property type="match status" value="1"/>
</dbReference>
<keyword evidence="13" id="KW-1185">Reference proteome</keyword>
<name>A0A316YR32_9BASI</name>
<evidence type="ECO:0000256" key="10">
    <source>
        <dbReference type="SAM" id="MobiDB-lite"/>
    </source>
</evidence>
<feature type="compositionally biased region" description="Polar residues" evidence="10">
    <location>
        <begin position="1"/>
        <end position="17"/>
    </location>
</feature>
<dbReference type="FunFam" id="1.10.3080.10:FF:000011">
    <property type="entry name" value="Chloride channel protein"/>
    <property type="match status" value="1"/>
</dbReference>
<organism evidence="12 13">
    <name type="scientific">Acaromyces ingoldii</name>
    <dbReference type="NCBI Taxonomy" id="215250"/>
    <lineage>
        <taxon>Eukaryota</taxon>
        <taxon>Fungi</taxon>
        <taxon>Dikarya</taxon>
        <taxon>Basidiomycota</taxon>
        <taxon>Ustilaginomycotina</taxon>
        <taxon>Exobasidiomycetes</taxon>
        <taxon>Exobasidiales</taxon>
        <taxon>Cryptobasidiaceae</taxon>
        <taxon>Acaromyces</taxon>
    </lineage>
</organism>
<feature type="transmembrane region" description="Helical" evidence="9">
    <location>
        <begin position="488"/>
        <end position="508"/>
    </location>
</feature>
<feature type="compositionally biased region" description="Acidic residues" evidence="10">
    <location>
        <begin position="847"/>
        <end position="866"/>
    </location>
</feature>
<feature type="transmembrane region" description="Helical" evidence="9">
    <location>
        <begin position="411"/>
        <end position="435"/>
    </location>
</feature>
<comment type="similarity">
    <text evidence="9">Belongs to the chloride channel (TC 2.A.49) family.</text>
</comment>
<dbReference type="GO" id="GO:0000324">
    <property type="term" value="C:fungal-type vacuole"/>
    <property type="evidence" value="ECO:0007669"/>
    <property type="project" value="TreeGrafter"/>
</dbReference>
<evidence type="ECO:0000256" key="2">
    <source>
        <dbReference type="ARBA" id="ARBA00022448"/>
    </source>
</evidence>
<evidence type="ECO:0000256" key="6">
    <source>
        <dbReference type="ARBA" id="ARBA00023136"/>
    </source>
</evidence>
<dbReference type="GO" id="GO:0006879">
    <property type="term" value="P:intracellular iron ion homeostasis"/>
    <property type="evidence" value="ECO:0007669"/>
    <property type="project" value="TreeGrafter"/>
</dbReference>
<keyword evidence="2 9" id="KW-0813">Transport</keyword>
<dbReference type="AlphaFoldDB" id="A0A316YR32"/>
<feature type="compositionally biased region" description="Polar residues" evidence="10">
    <location>
        <begin position="97"/>
        <end position="112"/>
    </location>
</feature>
<feature type="transmembrane region" description="Helical" evidence="9">
    <location>
        <begin position="644"/>
        <end position="664"/>
    </location>
</feature>
<dbReference type="PRINTS" id="PR00762">
    <property type="entry name" value="CLCHANNEL"/>
</dbReference>
<evidence type="ECO:0000256" key="7">
    <source>
        <dbReference type="ARBA" id="ARBA00023214"/>
    </source>
</evidence>
<keyword evidence="8" id="KW-0129">CBS domain</keyword>
<dbReference type="GO" id="GO:0005794">
    <property type="term" value="C:Golgi apparatus"/>
    <property type="evidence" value="ECO:0007669"/>
    <property type="project" value="TreeGrafter"/>
</dbReference>
<feature type="transmembrane region" description="Helical" evidence="9">
    <location>
        <begin position="603"/>
        <end position="624"/>
    </location>
</feature>
<dbReference type="GO" id="GO:0005783">
    <property type="term" value="C:endoplasmic reticulum"/>
    <property type="evidence" value="ECO:0007669"/>
    <property type="project" value="TreeGrafter"/>
</dbReference>
<comment type="subcellular location">
    <subcellularLocation>
        <location evidence="1 9">Membrane</location>
        <topology evidence="1 9">Multi-pass membrane protein</topology>
    </subcellularLocation>
</comment>
<dbReference type="GO" id="GO:0005769">
    <property type="term" value="C:early endosome"/>
    <property type="evidence" value="ECO:0007669"/>
    <property type="project" value="TreeGrafter"/>
</dbReference>
<dbReference type="GeneID" id="37040690"/>
<dbReference type="OrthoDB" id="44789at2759"/>
<evidence type="ECO:0000259" key="11">
    <source>
        <dbReference type="PROSITE" id="PS51371"/>
    </source>
</evidence>
<dbReference type="SMART" id="SM00116">
    <property type="entry name" value="CBS"/>
    <property type="match status" value="1"/>
</dbReference>
<evidence type="ECO:0000256" key="5">
    <source>
        <dbReference type="ARBA" id="ARBA00023065"/>
    </source>
</evidence>
<dbReference type="PROSITE" id="PS51371">
    <property type="entry name" value="CBS"/>
    <property type="match status" value="1"/>
</dbReference>
<feature type="compositionally biased region" description="Acidic residues" evidence="10">
    <location>
        <begin position="1044"/>
        <end position="1054"/>
    </location>
</feature>
<dbReference type="GO" id="GO:0005886">
    <property type="term" value="C:plasma membrane"/>
    <property type="evidence" value="ECO:0007669"/>
    <property type="project" value="TreeGrafter"/>
</dbReference>
<keyword evidence="7 9" id="KW-0868">Chloride</keyword>
<proteinExistence type="inferred from homology"/>
<protein>
    <recommendedName>
        <fullName evidence="9">Chloride channel protein</fullName>
    </recommendedName>
</protein>
<feature type="transmembrane region" description="Helical" evidence="9">
    <location>
        <begin position="670"/>
        <end position="694"/>
    </location>
</feature>